<dbReference type="EMBL" id="CP158165">
    <property type="protein sequence ID" value="XBV26395.1"/>
    <property type="molecule type" value="Genomic_DNA"/>
</dbReference>
<feature type="compositionally biased region" description="Low complexity" evidence="1">
    <location>
        <begin position="431"/>
        <end position="452"/>
    </location>
</feature>
<feature type="region of interest" description="Disordered" evidence="1">
    <location>
        <begin position="336"/>
        <end position="761"/>
    </location>
</feature>
<sequence>MIPEPSCELWTWLQKFSDAYIWPRTDEDAAQRMGDNWHKVELAMQETITAAAGQNNLLPGLWKDASGILYHSNLATNLGPQGYGSAVDSFREVAQMCWDLARTVGQIKNQIYAELIMNVAFFAATFALPPGIGDFFRWRLVASLAERFSSIIRGAAGLLGHGGELAGAQALRRLGGQLATELVDESITDVVGQQLDIHRGFRPEGMDWRQVMISGGAGVIGEPLGRGLSRVGRIGSTPAGRLADVLRVGDRGKQLMQQSAHAFVVNSISSPVSSTAAQSIADGNFLETLMNPGKYAHAILTGGFNAGVLGAGRIAAVQTGDMTGQATSDWARMRLGMDPYVPPAGPHGPTPAINTTGSSGTETSGSGPLGSNPVSSGVPGSGVGDSGTAGSGTAGSGTAGSGMPGSGGSSGASGASGASGHGATGSGAGSSGSASDSSPAGAGRSAGAPAAADSDHHTPAQRTSHAGNTTDENRESRQPGPQAAHEEAQEHQPATTQQSTDRTTTDAPTSSAAQPTSAEPNTPQPTAANSPTTGPTPTQPTTAQPPPTHSTNSTTATPQQPTLTTTSSPPANTNPTGANTTAPLNANATAPNPANPNGATPLPANVPGPKSPGTGPTGANGSPTNATNTNAANTNRADANAAGANAADTNSSSANGTGAKAEDVDGVDVNSADASGAGQGQAAQAVDGESSERDVVPAAQQAGSQDPTDDGPLRHQQDGSDDQTAEHAPAERALAERGPADSAVDAGAGRAVDAAGVPKSGPAAVVPGSGQAFAMLPTVDFVPDVESISLDTSGPRKPGVVLTRSVGPSAEGSPDDVVPVSPADGQSVESAALEAFVRALNERTADGRLTPAAVAMRKRYYQTPDVSKATGEPSGRVKRWSAMDTFSVATPDGTVVDMQVPGLAYLQGGDFAPVEVVPSRPIKRTDARFDDPALRLTGDERITLQWATDRWMKSMGKWTHADVLPTEAERAAQGELSDEEFRELLDEATDATGLRPQETGEALGETYARVMIRWLENQYPGEEILRVPVRSMGGSGRFDQIYVRMGGGRILGFAAVEAKSVHGALGSRRGRDGRAYEQGHREYVRSILDAMMQRPGQLNEPGIAARMEAALDAGNFQYFVVKAQVEMLPNRAQAKGIAVTEYDLSPAVGAADPAGTAQHADHDHTHPNGDRINQEAAENGAGLERTAATVEEVAAAAGVDLSGIEVVLLDDPAEYAYLDDLGAMASAQQLDDGTIQVRLGPASFADRETLAATLAHEKTHADQFRAGRVATDNVPELEREARASEAPAVERLRAHDQVHDRSDVRPAEPARHRDPRQDPGRGGPGRHGPPDRGHEPGRADPRRGTELFRRDDPDGADDGPRTRPDAATGDGSRQPALTSEGAQPPRRNEVLTGDNGELVLRIRNLPPPPATKPSAPEAGPSARGAGRSAGGARRLVAEAMLAGRGALRGAGAGVFSAEARVPRQDLGRLAEAVEAAVRRGLEVELTFAMNPDSKWLEATAQVTDPSTGESVTYRRTGLGELADRIRPTVARTADPAPPPKPAAPTPPDRSAAPARPDRSAAPARPDRSAAPAPPGSPADPAPARAGRGERPVGRDGVVDGGPVEAASGRRVLDDPQQFAPVRSEDPSQEQARGDRFLPGWLLVGVEAARAILLPAVHQAANIREVVELGANRYQVTAAVGRVYVLHVRVGPLGPRTVAEYVAVPQTDNSTPVAEVMLSDRMVLGEVPQVLARVLAETAAAALAPSPAQLAGIEETPVLRPESDPALDPLLKAEDHGALAEARALAAEHETTTSAGRRRKIRQLMASLVASMSLGQQQPNSELLHTLLSRDDQAMAERFADRRSVKDDRPAARAYVVKSLRSSVLSAVLIGSAGYLATGSIVTGIALSVPTIVNSLVGAVTERWLDARKETGRQPAYDADRAVRDRDYPGMRGLLDGAPASAPDQQGKLPRATKQVHYVVRHAVPLLAATGTAAALTVAGIPAMSAVIVIGMSAAAKSLAERLVDMKKFDFRLGRVDSTVRKQLADSGNLQNQLVALLQDYRSQLGNLRAQLAGPTAAPVQTTGDPATRPSPGTPGFGVHAGAQAIDNVTAAARRLLSHVASTQNQDPAHPVADNDPTEFARKLDLFAEGLVNVIGPAVTGLLLGAVGDKIFVNLEEAAGDAQKNWDHAQREAVRGQALLDVLTDHLQQVDVALRQLQALVADHRPGVDFTDRVADRAKFPVAPAQPDGARPRGQSKYWVYLQQVAFAAVGAAGGVLLLDQIFDLDHVSVVVTLAGAVGGVTGTPVARMLFRRAELRRKELNTADLAKQSVDRRDLGRQAAIGKYLVAQLLDQIQQVRELLVAPARAVDVRPGDPEYTDRVRAAAELAYLDNVAPTQDRDVRTQRVEALARIDRLAAALDWAESSEQDVEAARGRLAHAIALYEAIADEDGTTRAFPDLRQVSPDRGRRFTGGPTDQVRAGAGRALARMLGEPAGKPLLEDRLVALEAIVRAADAVDAHAAAGTAESRAHVQQQLDEHIAAYEQLLHDADLPGGFPRPGVSPANRPDTNPPGTGPTSPNPTSPEPLTTPPVTGAAPTVTATAGGVLGRVGDSVEFRVTKTGLATALPAELVADPQALSALEARWVQLVRAGYQVKVAVTKVAGRHATVDPLEFTVEVVDPQATVDARDVYGPADVRRLVRQMITDQQSAPGRHRQPDEQHLTPAAYDPAAGPVSGVVASNESANRARWSFGTAGRADEVVLQLREVLAPELLPNPGGGKPEALPRIPLDWAFARDRARALIPPGVLIPQAEFAELEQRVQQLIANGHAVNLRLRVVDGRLVVDAQVQETTSERQALHENLSLSELLVALDNQVLRSPRGVPAVALGAVIAGLDGIHLQDGSVRLTVDGAQVVVPAEVLTRITAELAAAGLPQEALAAEAVRRLAEHLGVDVQNLGANPQQMPPARPATQPASGQVSVGQAAAEVLRGAALRVGAAEVARRAQELAGGQDLAGSVDEAAEQADRGSGRRTHAPRVKGTRFVADGRPSAEGPLTVGRVLAAISGVLRSDLGGLATGDPTVDGQLVVVPGTDGPQYFRVQVGRVRRGRVAATELRGGTAQDPHVVTFAPGIADSQLTRAWVHELSHTLQEIKAPDGGPIRRLWNRLTGNGRNACLDAQYNEFRYLQRRWAAADTPELRRDIEGLVNAIRKRGAVPPTLPWDSPIPVDPRAELKAAITRQLSALDDTIAALTELISSKHESADEAEAAVAAWHEYVANRYDQARAQLVAARDAYAQLLQQAPDHLAAEAHRLAQDMASYQTALEGLAPPRAALPSMQPSGPLPHLTALTERINAILVAHGIDQRFTTTQLQQLLSAEFGRVLTGEGVVLRVGTERRADLRVKLSVDELVEVGDPKVKASEIINGLFPQGGRRLATAATSKLGWAFAVPMKALLQLVGTATNHPWLGDLTLKGELSGGRTRGVTGNAAEYAQTGAVEDNRGESVLYTGKASWTLDVRKDRSHGWTQAETVDEGNPKDTTELRAWVSHAYTVDPAQDTERRLDLANGRLPAHHLTSIDGLEKLTDDVIEANADRLTKLGNGRTQVEEQLHAVLTNDLPSRLADSTDHAVLRPLTVDGKPVGHVAVSTRIRYESVELVGTQSTTHWQESVRIGFSSTSTQQAFGAATAVSAKAGYDGAALQDVDPDGTDVGPTVSGGRSASRSDALSGGGTSIHVGVHRFVGPTQAYRMVLDHVVTVVLDDKAATTPGDSTVVARVRVRDAYRHGLPVDRAAVHDGGRRVDGDVDPNATVPGRKLELPAWAKDANGRLNTAGPWNIQDVTGGRAAFEAIVKRLAGRGFVPPLDTNGNPDLKQLSTDPIERHAQLRNLEELREQLSTERLEAGYDIATRDGILVTLIHPRTTQATETVVLRISIEPHASKPIGVTTDEAVVLLNIGSDTAGRTSSRSKVWPWRADPLAMSSTSGLDGRASLSYGRQVLGRVLAWMTGGTVNQVTLVESTSPVAVFEVQHTLTVSEGDTTFHTSAPDETARLLIDSDLLPYDAALPATPPSGLVRPSVLQRMNLLALTAAEFTAKLPKAIRNEATALQQLGAFLNPRNLLAHPEWTSTGYHTTLLVPDIAGVSRRIPVTLTGRLQNAQLVAVTEGVSGDINLALGSHGSGVGQSYGGSAQASAGVSENSTGGGFTAALGSNGSTGSANLDIWGVERLTIETGRHYVFTADAEVSLAVGSQQPTDAKAGTVFQLAEREALRFYAQQELALPLHQVADAVERFLHGTLELDRRAATALITRYRADLAAASRAGTPVPALSAEHTAQALAAKLRPSPRPQPRSYEHRLDLILRDQPPTKLELPAHHREHLGFSLIESTELDQDLLTEVYDVLRTEFGVDPAQDPALAQALFVELAGKRWWGRLEDMLGPGGFVRSYPVGRPGELSAEQVTLRIRAEFVDDAHELGEAKDVVGILQRYLYGDRTRSWSSGRSTGLGVDGAVDATRSGSAATDRTEGTSTSAGDQVTRLERIAGFDGMTRVGRRLRLRIEVEHDAAAPTRTPLGRRASPRLSVVTRSRELTGKLVQLIPTVALSNKMPPVLTVPEQVELPSLYHVEGVGPTDGRADLLDVVADALADQDALGADGVRLHRTELEHKLSASARNAGFSRMASAEGLTLAPLEVPGTKQDTVEVTIRARVSAVEVVTQPFEGELGEVNRHMETASTTTSTGRLLPVNTSGTYSADAVSGSGTVGDQVSDAATDLRGARIERSHFEKGQLVTVRVRVDYDLTITRNRHTAGGAIRRRSTTHLPAAATGRAYLTLHHHDYESLAPASYLPPTPPGPSSWRPIHSGAAVLLAIQRAQRQSGKWRSS</sequence>
<dbReference type="PANTHER" id="PTHR48125">
    <property type="entry name" value="LP07818P1"/>
    <property type="match status" value="1"/>
</dbReference>
<feature type="compositionally biased region" description="Low complexity" evidence="1">
    <location>
        <begin position="671"/>
        <end position="685"/>
    </location>
</feature>
<feature type="region of interest" description="Disordered" evidence="1">
    <location>
        <begin position="2984"/>
        <end position="3010"/>
    </location>
</feature>
<feature type="region of interest" description="Disordered" evidence="1">
    <location>
        <begin position="1278"/>
        <end position="1430"/>
    </location>
</feature>
<feature type="compositionally biased region" description="Low complexity" evidence="1">
    <location>
        <begin position="611"/>
        <end position="657"/>
    </location>
</feature>
<feature type="compositionally biased region" description="Pro residues" evidence="1">
    <location>
        <begin position="1571"/>
        <end position="1580"/>
    </location>
</feature>
<protein>
    <recommendedName>
        <fullName evidence="2">Outer membrane channel protein CpnT-like N-terminal domain-containing protein</fullName>
    </recommendedName>
</protein>
<feature type="compositionally biased region" description="Basic and acidic residues" evidence="1">
    <location>
        <begin position="1328"/>
        <end position="1364"/>
    </location>
</feature>
<feature type="compositionally biased region" description="Low complexity" evidence="1">
    <location>
        <begin position="554"/>
        <end position="603"/>
    </location>
</feature>
<proteinExistence type="predicted"/>
<feature type="compositionally biased region" description="Low complexity" evidence="1">
    <location>
        <begin position="1548"/>
        <end position="1563"/>
    </location>
</feature>
<gene>
    <name evidence="3" type="ORF">ABN611_08180</name>
</gene>
<feature type="compositionally biased region" description="Gly residues" evidence="1">
    <location>
        <begin position="379"/>
        <end position="411"/>
    </location>
</feature>
<evidence type="ECO:0000313" key="3">
    <source>
        <dbReference type="EMBL" id="XBV26395.1"/>
    </source>
</evidence>
<dbReference type="PANTHER" id="PTHR48125:SF12">
    <property type="entry name" value="AT HOOK TRANSCRIPTION FACTOR FAMILY-RELATED"/>
    <property type="match status" value="1"/>
</dbReference>
<feature type="compositionally biased region" description="Basic and acidic residues" evidence="1">
    <location>
        <begin position="1278"/>
        <end position="1319"/>
    </location>
</feature>
<feature type="compositionally biased region" description="Polar residues" evidence="1">
    <location>
        <begin position="1501"/>
        <end position="1510"/>
    </location>
</feature>
<feature type="region of interest" description="Disordered" evidence="1">
    <location>
        <begin position="2684"/>
        <end position="2703"/>
    </location>
</feature>
<feature type="compositionally biased region" description="Low complexity" evidence="1">
    <location>
        <begin position="2568"/>
        <end position="2577"/>
    </location>
</feature>
<feature type="region of interest" description="Disordered" evidence="1">
    <location>
        <begin position="1149"/>
        <end position="1173"/>
    </location>
</feature>
<feature type="compositionally biased region" description="Low complexity" evidence="1">
    <location>
        <begin position="1412"/>
        <end position="1430"/>
    </location>
</feature>
<feature type="domain" description="Outer membrane channel protein CpnT-like N-terminal" evidence="2">
    <location>
        <begin position="1"/>
        <end position="147"/>
    </location>
</feature>
<feature type="region of interest" description="Disordered" evidence="1">
    <location>
        <begin position="3672"/>
        <end position="3700"/>
    </location>
</feature>
<feature type="compositionally biased region" description="Pro residues" evidence="1">
    <location>
        <begin position="340"/>
        <end position="349"/>
    </location>
</feature>
<reference evidence="3" key="1">
    <citation type="submission" date="2024-06" db="EMBL/GenBank/DDBJ databases">
        <title>Kribbella sp. strain HUAS MG21 genome sequences.</title>
        <authorList>
            <person name="Mo P."/>
        </authorList>
    </citation>
    <scope>NUCLEOTIDE SEQUENCE</scope>
    <source>
        <strain evidence="3">HUAS MG21</strain>
    </source>
</reference>
<feature type="compositionally biased region" description="Low complexity" evidence="1">
    <location>
        <begin position="491"/>
        <end position="518"/>
    </location>
</feature>
<organism evidence="3">
    <name type="scientific">Kribbella sp. HUAS MG21</name>
    <dbReference type="NCBI Taxonomy" id="3160966"/>
    <lineage>
        <taxon>Bacteria</taxon>
        <taxon>Bacillati</taxon>
        <taxon>Actinomycetota</taxon>
        <taxon>Actinomycetes</taxon>
        <taxon>Propionibacteriales</taxon>
        <taxon>Kribbellaceae</taxon>
        <taxon>Kribbella</taxon>
    </lineage>
</organism>
<dbReference type="InterPro" id="IPR049762">
    <property type="entry name" value="PoNe_dom"/>
</dbReference>
<dbReference type="InterPro" id="IPR057746">
    <property type="entry name" value="CpnT-like_N"/>
</dbReference>
<dbReference type="Pfam" id="PF25547">
    <property type="entry name" value="WXG100_2"/>
    <property type="match status" value="1"/>
</dbReference>
<feature type="region of interest" description="Disordered" evidence="1">
    <location>
        <begin position="2529"/>
        <end position="2577"/>
    </location>
</feature>
<dbReference type="CDD" id="cd20739">
    <property type="entry name" value="PoNe_DUF637"/>
    <property type="match status" value="1"/>
</dbReference>
<feature type="compositionally biased region" description="Basic and acidic residues" evidence="1">
    <location>
        <begin position="1159"/>
        <end position="1173"/>
    </location>
</feature>
<feature type="region of interest" description="Disordered" evidence="1">
    <location>
        <begin position="4465"/>
        <end position="4497"/>
    </location>
</feature>
<feature type="compositionally biased region" description="Low complexity" evidence="1">
    <location>
        <begin position="531"/>
        <end position="542"/>
    </location>
</feature>
<feature type="compositionally biased region" description="Gly residues" evidence="1">
    <location>
        <begin position="417"/>
        <end position="430"/>
    </location>
</feature>
<feature type="region of interest" description="Disordered" evidence="1">
    <location>
        <begin position="1501"/>
        <end position="1632"/>
    </location>
</feature>
<feature type="compositionally biased region" description="Polar residues" evidence="1">
    <location>
        <begin position="460"/>
        <end position="470"/>
    </location>
</feature>
<feature type="compositionally biased region" description="Low complexity" evidence="1">
    <location>
        <begin position="355"/>
        <end position="378"/>
    </location>
</feature>
<feature type="region of interest" description="Disordered" evidence="1">
    <location>
        <begin position="2051"/>
        <end position="2072"/>
    </location>
</feature>
<feature type="compositionally biased region" description="Low complexity" evidence="1">
    <location>
        <begin position="740"/>
        <end position="757"/>
    </location>
</feature>
<accession>A0AAU7TIC0</accession>
<evidence type="ECO:0000256" key="1">
    <source>
        <dbReference type="SAM" id="MobiDB-lite"/>
    </source>
</evidence>
<evidence type="ECO:0000259" key="2">
    <source>
        <dbReference type="Pfam" id="PF25547"/>
    </source>
</evidence>
<dbReference type="RefSeq" id="WP_350279194.1">
    <property type="nucleotide sequence ID" value="NZ_CP158165.1"/>
</dbReference>
<feature type="compositionally biased region" description="Polar residues" evidence="1">
    <location>
        <begin position="4481"/>
        <end position="4497"/>
    </location>
</feature>
<feature type="compositionally biased region" description="Basic and acidic residues" evidence="1">
    <location>
        <begin position="1586"/>
        <end position="1597"/>
    </location>
</feature>
<feature type="compositionally biased region" description="Pro residues" evidence="1">
    <location>
        <begin position="1535"/>
        <end position="1547"/>
    </location>
</feature>
<feature type="compositionally biased region" description="Basic and acidic residues" evidence="1">
    <location>
        <begin position="711"/>
        <end position="739"/>
    </location>
</feature>
<feature type="compositionally biased region" description="Pro residues" evidence="1">
    <location>
        <begin position="2547"/>
        <end position="2567"/>
    </location>
</feature>
<feature type="compositionally biased region" description="Polar residues" evidence="1">
    <location>
        <begin position="519"/>
        <end position="530"/>
    </location>
</feature>
<name>A0AAU7TIC0_9ACTN</name>